<keyword evidence="1" id="KW-0378">Hydrolase</keyword>
<dbReference type="GeneID" id="55997485"/>
<dbReference type="Proteomes" id="UP000509510">
    <property type="component" value="Chromosome V"/>
</dbReference>
<evidence type="ECO:0000313" key="3">
    <source>
        <dbReference type="EMBL" id="QKX62839.1"/>
    </source>
</evidence>
<dbReference type="InterPro" id="IPR013094">
    <property type="entry name" value="AB_hydrolase_3"/>
</dbReference>
<evidence type="ECO:0000256" key="1">
    <source>
        <dbReference type="ARBA" id="ARBA00022801"/>
    </source>
</evidence>
<name>A0A7H8R8V1_TALRU</name>
<dbReference type="PANTHER" id="PTHR48081:SF8">
    <property type="entry name" value="ALPHA_BETA HYDROLASE FOLD-3 DOMAIN-CONTAINING PROTEIN-RELATED"/>
    <property type="match status" value="1"/>
</dbReference>
<dbReference type="KEGG" id="trg:TRUGW13939_10004"/>
<proteinExistence type="predicted"/>
<dbReference type="RefSeq" id="XP_035349013.1">
    <property type="nucleotide sequence ID" value="XM_035493120.1"/>
</dbReference>
<accession>A0A7H8R8V1</accession>
<protein>
    <recommendedName>
        <fullName evidence="2">Alpha/beta hydrolase fold-3 domain-containing protein</fullName>
    </recommendedName>
</protein>
<sequence>MGIVNTDLFPKTGRWLASRNQHEEYHVEWEQFYKANKSIVPVLLGSVGELRANMLKAKLRGQGKSKPVGNSLTVRDHSITFSQGDREVQILLRTYVPDTIETNLPGMLYFHGGGWALGDLDGEDRFCRLLCSKVRLVVVSVDYRLAPENPYPAQLNDAWAALDWAIKDHISLKLDVDKILIGGTSAGANIAAVVCQDSKQRGLQIRGQLLRIPVDPAILTPECMKQFLRWYNPADASHVTVSPLLAPRFDELPPTFFQICGKDPLRDEGLAYADALESAGVPVKVKVYPGLPHAFWIFPDISTTQIAEDDLLEGVKWLVKQISA</sequence>
<evidence type="ECO:0000313" key="4">
    <source>
        <dbReference type="Proteomes" id="UP000509510"/>
    </source>
</evidence>
<dbReference type="PANTHER" id="PTHR48081">
    <property type="entry name" value="AB HYDROLASE SUPERFAMILY PROTEIN C4A8.06C"/>
    <property type="match status" value="1"/>
</dbReference>
<dbReference type="GO" id="GO:0016787">
    <property type="term" value="F:hydrolase activity"/>
    <property type="evidence" value="ECO:0007669"/>
    <property type="project" value="UniProtKB-KW"/>
</dbReference>
<dbReference type="Pfam" id="PF07859">
    <property type="entry name" value="Abhydrolase_3"/>
    <property type="match status" value="1"/>
</dbReference>
<dbReference type="InterPro" id="IPR029058">
    <property type="entry name" value="AB_hydrolase_fold"/>
</dbReference>
<dbReference type="AlphaFoldDB" id="A0A7H8R8V1"/>
<gene>
    <name evidence="3" type="ORF">TRUGW13939_10004</name>
</gene>
<dbReference type="SUPFAM" id="SSF53474">
    <property type="entry name" value="alpha/beta-Hydrolases"/>
    <property type="match status" value="1"/>
</dbReference>
<dbReference type="EMBL" id="CP055902">
    <property type="protein sequence ID" value="QKX62839.1"/>
    <property type="molecule type" value="Genomic_DNA"/>
</dbReference>
<organism evidence="3 4">
    <name type="scientific">Talaromyces rugulosus</name>
    <name type="common">Penicillium rugulosum</name>
    <dbReference type="NCBI Taxonomy" id="121627"/>
    <lineage>
        <taxon>Eukaryota</taxon>
        <taxon>Fungi</taxon>
        <taxon>Dikarya</taxon>
        <taxon>Ascomycota</taxon>
        <taxon>Pezizomycotina</taxon>
        <taxon>Eurotiomycetes</taxon>
        <taxon>Eurotiomycetidae</taxon>
        <taxon>Eurotiales</taxon>
        <taxon>Trichocomaceae</taxon>
        <taxon>Talaromyces</taxon>
        <taxon>Talaromyces sect. Islandici</taxon>
    </lineage>
</organism>
<keyword evidence="4" id="KW-1185">Reference proteome</keyword>
<evidence type="ECO:0000259" key="2">
    <source>
        <dbReference type="Pfam" id="PF07859"/>
    </source>
</evidence>
<dbReference type="InterPro" id="IPR050300">
    <property type="entry name" value="GDXG_lipolytic_enzyme"/>
</dbReference>
<reference evidence="4" key="1">
    <citation type="submission" date="2020-06" db="EMBL/GenBank/DDBJ databases">
        <title>A chromosome-scale genome assembly of Talaromyces rugulosus W13939.</title>
        <authorList>
            <person name="Wang B."/>
            <person name="Guo L."/>
            <person name="Ye K."/>
            <person name="Wang L."/>
        </authorList>
    </citation>
    <scope>NUCLEOTIDE SEQUENCE [LARGE SCALE GENOMIC DNA]</scope>
    <source>
        <strain evidence="4">W13939</strain>
    </source>
</reference>
<feature type="domain" description="Alpha/beta hydrolase fold-3" evidence="2">
    <location>
        <begin position="107"/>
        <end position="296"/>
    </location>
</feature>
<dbReference type="OrthoDB" id="408631at2759"/>
<dbReference type="Gene3D" id="3.40.50.1820">
    <property type="entry name" value="alpha/beta hydrolase"/>
    <property type="match status" value="1"/>
</dbReference>